<gene>
    <name evidence="2" type="ORF">SAMN05660648_02174</name>
</gene>
<evidence type="ECO:0000313" key="2">
    <source>
        <dbReference type="EMBL" id="SEA15804.1"/>
    </source>
</evidence>
<dbReference type="InterPro" id="IPR029052">
    <property type="entry name" value="Metallo-depent_PP-like"/>
</dbReference>
<proteinExistence type="predicted"/>
<dbReference type="Pfam" id="PF00149">
    <property type="entry name" value="Metallophos"/>
    <property type="match status" value="1"/>
</dbReference>
<reference evidence="2 3" key="1">
    <citation type="submission" date="2016-10" db="EMBL/GenBank/DDBJ databases">
        <authorList>
            <person name="de Groot N.N."/>
        </authorList>
    </citation>
    <scope>NUCLEOTIDE SEQUENCE [LARGE SCALE GENOMIC DNA]</scope>
    <source>
        <strain evidence="2 3">DSM 2872</strain>
    </source>
</reference>
<dbReference type="PANTHER" id="PTHR42850">
    <property type="entry name" value="METALLOPHOSPHOESTERASE"/>
    <property type="match status" value="1"/>
</dbReference>
<dbReference type="GO" id="GO:0016791">
    <property type="term" value="F:phosphatase activity"/>
    <property type="evidence" value="ECO:0007669"/>
    <property type="project" value="TreeGrafter"/>
</dbReference>
<protein>
    <submittedName>
        <fullName evidence="2">Serine/threonine protein phosphatase 1</fullName>
    </submittedName>
</protein>
<dbReference type="EMBL" id="FNQG01000009">
    <property type="protein sequence ID" value="SEA15804.1"/>
    <property type="molecule type" value="Genomic_DNA"/>
</dbReference>
<dbReference type="PRINTS" id="PR00114">
    <property type="entry name" value="STPHPHTASE"/>
</dbReference>
<evidence type="ECO:0000259" key="1">
    <source>
        <dbReference type="Pfam" id="PF00149"/>
    </source>
</evidence>
<dbReference type="InterPro" id="IPR050126">
    <property type="entry name" value="Ap4A_hydrolase"/>
</dbReference>
<dbReference type="InterPro" id="IPR004843">
    <property type="entry name" value="Calcineurin-like_PHP"/>
</dbReference>
<dbReference type="Gene3D" id="3.60.21.10">
    <property type="match status" value="1"/>
</dbReference>
<dbReference type="GO" id="GO:0008803">
    <property type="term" value="F:bis(5'-nucleosyl)-tetraphosphatase (symmetrical) activity"/>
    <property type="evidence" value="ECO:0007669"/>
    <property type="project" value="TreeGrafter"/>
</dbReference>
<dbReference type="InterPro" id="IPR006186">
    <property type="entry name" value="Ser/Thr-sp_prot-phosphatase"/>
</dbReference>
<evidence type="ECO:0000313" key="3">
    <source>
        <dbReference type="Proteomes" id="UP000183469"/>
    </source>
</evidence>
<dbReference type="CDD" id="cd00144">
    <property type="entry name" value="MPP_PPP_family"/>
    <property type="match status" value="1"/>
</dbReference>
<name>A0A1H3YXM0_SELRU</name>
<dbReference type="SUPFAM" id="SSF56300">
    <property type="entry name" value="Metallo-dependent phosphatases"/>
    <property type="match status" value="1"/>
</dbReference>
<sequence length="245" mass="28296">MGTKGKVILMEIERLLAVGDIHGAWDKFKSMYDKVKFNPKKDRMIFLGDYLDRGDNPVAVMDFILEHKDKMGMKFLKGNHEQMFWEGYYSLPEESKSKWVKSAREIWFDNGGRITVEKIRESGRMNELNRDWIRFIEKLPLCAEMTVAGKTFWFMHADCEPRLPLVEQIPHDLLWGRSLAKYPESNQGETVIVIGHTPVQYLGYEVKPQWLNNGRVVLMDTGSSTHADGRVSCADLLSGEIYQSD</sequence>
<dbReference type="RefSeq" id="WP_074672700.1">
    <property type="nucleotide sequence ID" value="NZ_FNQG01000009.1"/>
</dbReference>
<dbReference type="PANTHER" id="PTHR42850:SF4">
    <property type="entry name" value="ZINC-DEPENDENT ENDOPOLYPHOSPHATASE"/>
    <property type="match status" value="1"/>
</dbReference>
<accession>A0A1H3YXM0</accession>
<dbReference type="Proteomes" id="UP000183469">
    <property type="component" value="Unassembled WGS sequence"/>
</dbReference>
<organism evidence="2 3">
    <name type="scientific">Selenomonas ruminantium</name>
    <dbReference type="NCBI Taxonomy" id="971"/>
    <lineage>
        <taxon>Bacteria</taxon>
        <taxon>Bacillati</taxon>
        <taxon>Bacillota</taxon>
        <taxon>Negativicutes</taxon>
        <taxon>Selenomonadales</taxon>
        <taxon>Selenomonadaceae</taxon>
        <taxon>Selenomonas</taxon>
    </lineage>
</organism>
<feature type="domain" description="Calcineurin-like phosphoesterase" evidence="1">
    <location>
        <begin position="14"/>
        <end position="216"/>
    </location>
</feature>
<dbReference type="AlphaFoldDB" id="A0A1H3YXM0"/>
<dbReference type="GO" id="GO:0110154">
    <property type="term" value="P:RNA decapping"/>
    <property type="evidence" value="ECO:0007669"/>
    <property type="project" value="TreeGrafter"/>
</dbReference>
<dbReference type="GO" id="GO:0005737">
    <property type="term" value="C:cytoplasm"/>
    <property type="evidence" value="ECO:0007669"/>
    <property type="project" value="TreeGrafter"/>
</dbReference>